<dbReference type="EMBL" id="JAPKHW010000028">
    <property type="protein sequence ID" value="MCX4149286.1"/>
    <property type="molecule type" value="Genomic_DNA"/>
</dbReference>
<dbReference type="AlphaFoldDB" id="A0AAP5BGV7"/>
<dbReference type="EMBL" id="JAMXWF010000028">
    <property type="protein sequence ID" value="MDQ6411103.1"/>
    <property type="molecule type" value="Genomic_DNA"/>
</dbReference>
<feature type="domain" description="SGNH" evidence="3">
    <location>
        <begin position="419"/>
        <end position="620"/>
    </location>
</feature>
<feature type="transmembrane region" description="Helical" evidence="1">
    <location>
        <begin position="287"/>
        <end position="306"/>
    </location>
</feature>
<dbReference type="PANTHER" id="PTHR23028:SF53">
    <property type="entry name" value="ACYL_TRANSF_3 DOMAIN-CONTAINING PROTEIN"/>
    <property type="match status" value="1"/>
</dbReference>
<keyword evidence="5" id="KW-0808">Transferase</keyword>
<keyword evidence="1" id="KW-1133">Transmembrane helix</keyword>
<keyword evidence="5" id="KW-0012">Acyltransferase</keyword>
<proteinExistence type="predicted"/>
<evidence type="ECO:0000256" key="1">
    <source>
        <dbReference type="SAM" id="Phobius"/>
    </source>
</evidence>
<dbReference type="Pfam" id="PF19040">
    <property type="entry name" value="SGNH"/>
    <property type="match status" value="1"/>
</dbReference>
<feature type="domain" description="Acyltransferase 3" evidence="2">
    <location>
        <begin position="12"/>
        <end position="331"/>
    </location>
</feature>
<feature type="transmembrane region" description="Helical" evidence="1">
    <location>
        <begin position="318"/>
        <end position="336"/>
    </location>
</feature>
<reference evidence="5" key="1">
    <citation type="submission" date="2022-06" db="EMBL/GenBank/DDBJ databases">
        <title>PHB producers.</title>
        <authorList>
            <person name="Besaury L."/>
        </authorList>
    </citation>
    <scope>NUCLEOTIDE SEQUENCE</scope>
    <source>
        <strain evidence="5 6">SEWS6</strain>
    </source>
</reference>
<comment type="caution">
    <text evidence="5">The sequence shown here is derived from an EMBL/GenBank/DDBJ whole genome shotgun (WGS) entry which is preliminary data.</text>
</comment>
<dbReference type="InterPro" id="IPR050879">
    <property type="entry name" value="Acyltransferase_3"/>
</dbReference>
<feature type="transmembrane region" description="Helical" evidence="1">
    <location>
        <begin position="79"/>
        <end position="99"/>
    </location>
</feature>
<dbReference type="PANTHER" id="PTHR23028">
    <property type="entry name" value="ACETYLTRANSFERASE"/>
    <property type="match status" value="1"/>
</dbReference>
<dbReference type="RefSeq" id="WP_266260199.1">
    <property type="nucleotide sequence ID" value="NZ_JAMXWF010000028.1"/>
</dbReference>
<keyword evidence="6" id="KW-1185">Reference proteome</keyword>
<gene>
    <name evidence="5" type="ORF">NIE36_28425</name>
    <name evidence="4" type="ORF">OSB80_28495</name>
</gene>
<feature type="transmembrane region" description="Helical" evidence="1">
    <location>
        <begin position="357"/>
        <end position="378"/>
    </location>
</feature>
<organism evidence="5 7">
    <name type="scientific">Paraburkholderia madseniana</name>
    <dbReference type="NCBI Taxonomy" id="2599607"/>
    <lineage>
        <taxon>Bacteria</taxon>
        <taxon>Pseudomonadati</taxon>
        <taxon>Pseudomonadota</taxon>
        <taxon>Betaproteobacteria</taxon>
        <taxon>Burkholderiales</taxon>
        <taxon>Burkholderiaceae</taxon>
        <taxon>Paraburkholderia</taxon>
    </lineage>
</organism>
<evidence type="ECO:0000313" key="7">
    <source>
        <dbReference type="Proteomes" id="UP001242288"/>
    </source>
</evidence>
<dbReference type="InterPro" id="IPR002656">
    <property type="entry name" value="Acyl_transf_3_dom"/>
</dbReference>
<feature type="transmembrane region" description="Helical" evidence="1">
    <location>
        <begin position="224"/>
        <end position="243"/>
    </location>
</feature>
<feature type="transmembrane region" description="Helical" evidence="1">
    <location>
        <begin position="168"/>
        <end position="185"/>
    </location>
</feature>
<dbReference type="GO" id="GO:0016747">
    <property type="term" value="F:acyltransferase activity, transferring groups other than amino-acyl groups"/>
    <property type="evidence" value="ECO:0007669"/>
    <property type="project" value="InterPro"/>
</dbReference>
<evidence type="ECO:0000313" key="5">
    <source>
        <dbReference type="EMBL" id="MDQ6411103.1"/>
    </source>
</evidence>
<sequence>MAGFVEGNYRPDVDGLRALAVVPVILYHFRLTHLAPGGFVGVDIFFVISGFLITKILHDKNQDGGYRIADFYGRRAKRILPALFVMLLFCILCTFITGFPGDVASISRSVIGSVMSISNLLFYFSSGYFDAKMAHNPLLHTWSLSVEEQFYVFFPILMFLLKRSTHRVRVLVISCIAGASFLWAAEMVRTNPAAAFYLVPSRAWELMVGALMAIEAFPTISRPVVSEFAALLGISIIFASIRLTNSLTPFPGPAALAPCLGAALIIHAGVGRKTYVSKLLGSSPLRFVGMISYSLYLWHWPVYVIYSDAIHIPGTVDKIGLMAACIFISWLSFRFVEKPFRRAKFSGGSSGTLKLAGAAAAAMCIAAVSASVASATLFPVPGNVARVLSFSNYDAGKVMRDGRCFLTSAANDYSLFDVKSCLATRHGVKNVLLLGDSHAAELWSGFSENRPDINFLQASASGCKPVLGTTGAVRCTELMHFMFNEFLPLHRLDMIVLSAQWNELDAHRAAESARFLTRYADSVVILGPTVEFDQLFPRLLAKGLYLNNLNIVERHIRPEQRVIDRSFHDSVGGMNIRYVSAYNSLCSPVCRIWADGQIPMYFDDNHLTEMGARILAKEIDAQIFPPKIKTE</sequence>
<evidence type="ECO:0000259" key="3">
    <source>
        <dbReference type="Pfam" id="PF19040"/>
    </source>
</evidence>
<protein>
    <submittedName>
        <fullName evidence="4 5">Acyltransferase</fullName>
    </submittedName>
</protein>
<evidence type="ECO:0000313" key="6">
    <source>
        <dbReference type="Proteomes" id="UP001209412"/>
    </source>
</evidence>
<dbReference type="Proteomes" id="UP001242288">
    <property type="component" value="Unassembled WGS sequence"/>
</dbReference>
<dbReference type="GO" id="GO:0016020">
    <property type="term" value="C:membrane"/>
    <property type="evidence" value="ECO:0007669"/>
    <property type="project" value="TreeGrafter"/>
</dbReference>
<dbReference type="Pfam" id="PF01757">
    <property type="entry name" value="Acyl_transf_3"/>
    <property type="match status" value="1"/>
</dbReference>
<feature type="transmembrane region" description="Helical" evidence="1">
    <location>
        <begin position="38"/>
        <end position="58"/>
    </location>
</feature>
<accession>A0AAP5BGV7</accession>
<name>A0AAP5BGV7_9BURK</name>
<evidence type="ECO:0000259" key="2">
    <source>
        <dbReference type="Pfam" id="PF01757"/>
    </source>
</evidence>
<dbReference type="GO" id="GO:0009103">
    <property type="term" value="P:lipopolysaccharide biosynthetic process"/>
    <property type="evidence" value="ECO:0007669"/>
    <property type="project" value="TreeGrafter"/>
</dbReference>
<feature type="transmembrane region" description="Helical" evidence="1">
    <location>
        <begin position="255"/>
        <end position="275"/>
    </location>
</feature>
<evidence type="ECO:0000313" key="4">
    <source>
        <dbReference type="EMBL" id="MCX4149286.1"/>
    </source>
</evidence>
<keyword evidence="1" id="KW-0472">Membrane</keyword>
<dbReference type="Proteomes" id="UP001209412">
    <property type="component" value="Unassembled WGS sequence"/>
</dbReference>
<keyword evidence="1" id="KW-0812">Transmembrane</keyword>
<dbReference type="InterPro" id="IPR043968">
    <property type="entry name" value="SGNH"/>
</dbReference>
<feature type="transmembrane region" description="Helical" evidence="1">
    <location>
        <begin position="197"/>
        <end position="217"/>
    </location>
</feature>
<feature type="transmembrane region" description="Helical" evidence="1">
    <location>
        <begin position="105"/>
        <end position="124"/>
    </location>
</feature>